<protein>
    <recommendedName>
        <fullName evidence="7">RING-type domain-containing protein</fullName>
    </recommendedName>
</protein>
<dbReference type="SUPFAM" id="SSF110296">
    <property type="entry name" value="Oligoxyloglucan reducing end-specific cellobiohydrolase"/>
    <property type="match status" value="1"/>
</dbReference>
<dbReference type="SUPFAM" id="SSF57850">
    <property type="entry name" value="RING/U-box"/>
    <property type="match status" value="1"/>
</dbReference>
<dbReference type="InterPro" id="IPR013083">
    <property type="entry name" value="Znf_RING/FYVE/PHD"/>
</dbReference>
<feature type="domain" description="RING-type" evidence="3">
    <location>
        <begin position="4666"/>
        <end position="4700"/>
    </location>
</feature>
<evidence type="ECO:0008006" key="7">
    <source>
        <dbReference type="Google" id="ProtNLM"/>
    </source>
</evidence>
<dbReference type="InterPro" id="IPR036779">
    <property type="entry name" value="LysM_dom_sf"/>
</dbReference>
<dbReference type="InterPro" id="IPR018392">
    <property type="entry name" value="LysM"/>
</dbReference>
<feature type="compositionally biased region" description="Basic and acidic residues" evidence="2">
    <location>
        <begin position="5325"/>
        <end position="5340"/>
    </location>
</feature>
<dbReference type="Gene3D" id="3.30.40.10">
    <property type="entry name" value="Zinc/RING finger domain, C3HC4 (zinc finger)"/>
    <property type="match status" value="1"/>
</dbReference>
<feature type="region of interest" description="Disordered" evidence="2">
    <location>
        <begin position="5311"/>
        <end position="5345"/>
    </location>
</feature>
<feature type="compositionally biased region" description="Low complexity" evidence="2">
    <location>
        <begin position="3387"/>
        <end position="3400"/>
    </location>
</feature>
<organism evidence="5 6">
    <name type="scientific">Arabidopsis arenosa</name>
    <name type="common">Sand rock-cress</name>
    <name type="synonym">Cardaminopsis arenosa</name>
    <dbReference type="NCBI Taxonomy" id="38785"/>
    <lineage>
        <taxon>Eukaryota</taxon>
        <taxon>Viridiplantae</taxon>
        <taxon>Streptophyta</taxon>
        <taxon>Embryophyta</taxon>
        <taxon>Tracheophyta</taxon>
        <taxon>Spermatophyta</taxon>
        <taxon>Magnoliopsida</taxon>
        <taxon>eudicotyledons</taxon>
        <taxon>Gunneridae</taxon>
        <taxon>Pentapetalae</taxon>
        <taxon>rosids</taxon>
        <taxon>malvids</taxon>
        <taxon>Brassicales</taxon>
        <taxon>Brassicaceae</taxon>
        <taxon>Camelineae</taxon>
        <taxon>Arabidopsis</taxon>
    </lineage>
</organism>
<evidence type="ECO:0000259" key="4">
    <source>
        <dbReference type="PROSITE" id="PS51782"/>
    </source>
</evidence>
<dbReference type="SUPFAM" id="SSF55874">
    <property type="entry name" value="ATPase domain of HSP90 chaperone/DNA topoisomerase II/histidine kinase"/>
    <property type="match status" value="2"/>
</dbReference>
<feature type="region of interest" description="Disordered" evidence="2">
    <location>
        <begin position="4570"/>
        <end position="4591"/>
    </location>
</feature>
<dbReference type="InterPro" id="IPR028203">
    <property type="entry name" value="PSII_CF48-like_dom"/>
</dbReference>
<evidence type="ECO:0000256" key="2">
    <source>
        <dbReference type="SAM" id="MobiDB-lite"/>
    </source>
</evidence>
<evidence type="ECO:0000259" key="3">
    <source>
        <dbReference type="PROSITE" id="PS50089"/>
    </source>
</evidence>
<dbReference type="SMART" id="SM00257">
    <property type="entry name" value="LysM"/>
    <property type="match status" value="1"/>
</dbReference>
<dbReference type="InterPro" id="IPR058210">
    <property type="entry name" value="SACS/Nov_dom"/>
</dbReference>
<dbReference type="PANTHER" id="PTHR15600:SF42">
    <property type="entry name" value="SACSIN"/>
    <property type="match status" value="1"/>
</dbReference>
<dbReference type="NCBIfam" id="NF047352">
    <property type="entry name" value="P_loop_sacsin"/>
    <property type="match status" value="2"/>
</dbReference>
<keyword evidence="1" id="KW-0862">Zinc</keyword>
<feature type="region of interest" description="Disordered" evidence="2">
    <location>
        <begin position="3381"/>
        <end position="3400"/>
    </location>
</feature>
<dbReference type="GO" id="GO:0008270">
    <property type="term" value="F:zinc ion binding"/>
    <property type="evidence" value="ECO:0007669"/>
    <property type="project" value="UniProtKB-KW"/>
</dbReference>
<dbReference type="FunFam" id="3.30.40.10:FF:001066">
    <property type="entry name" value="Zinc finger family protein"/>
    <property type="match status" value="1"/>
</dbReference>
<dbReference type="PROSITE" id="PS51782">
    <property type="entry name" value="LYSM"/>
    <property type="match status" value="1"/>
</dbReference>
<name>A0A8S2AMG5_ARAAE</name>
<dbReference type="InterPro" id="IPR015943">
    <property type="entry name" value="WD40/YVTN_repeat-like_dom_sf"/>
</dbReference>
<dbReference type="GO" id="GO:0030544">
    <property type="term" value="F:Hsp70 protein binding"/>
    <property type="evidence" value="ECO:0007669"/>
    <property type="project" value="TreeGrafter"/>
</dbReference>
<feature type="region of interest" description="Disordered" evidence="2">
    <location>
        <begin position="3625"/>
        <end position="3644"/>
    </location>
</feature>
<evidence type="ECO:0000256" key="1">
    <source>
        <dbReference type="PROSITE-ProRule" id="PRU00175"/>
    </source>
</evidence>
<dbReference type="Pfam" id="PF01476">
    <property type="entry name" value="LysM"/>
    <property type="match status" value="1"/>
</dbReference>
<dbReference type="SMART" id="SM00184">
    <property type="entry name" value="RING"/>
    <property type="match status" value="1"/>
</dbReference>
<dbReference type="Pfam" id="PF14870">
    <property type="entry name" value="PSII_BNR"/>
    <property type="match status" value="1"/>
</dbReference>
<dbReference type="EMBL" id="LR999456">
    <property type="protein sequence ID" value="CAE6116052.1"/>
    <property type="molecule type" value="Genomic_DNA"/>
</dbReference>
<dbReference type="InterPro" id="IPR052972">
    <property type="entry name" value="Sacsin_chaperone_reg"/>
</dbReference>
<feature type="domain" description="LysM" evidence="4">
    <location>
        <begin position="5141"/>
        <end position="5185"/>
    </location>
</feature>
<accession>A0A8S2AMG5</accession>
<reference evidence="5" key="1">
    <citation type="submission" date="2021-01" db="EMBL/GenBank/DDBJ databases">
        <authorList>
            <person name="Bezrukov I."/>
        </authorList>
    </citation>
    <scope>NUCLEOTIDE SEQUENCE</scope>
</reference>
<dbReference type="Pfam" id="PF25794">
    <property type="entry name" value="SACS"/>
    <property type="match status" value="3"/>
</dbReference>
<feature type="compositionally biased region" description="Low complexity" evidence="2">
    <location>
        <begin position="4578"/>
        <end position="4587"/>
    </location>
</feature>
<dbReference type="InterPro" id="IPR001841">
    <property type="entry name" value="Znf_RING"/>
</dbReference>
<proteinExistence type="predicted"/>
<dbReference type="PROSITE" id="PS50089">
    <property type="entry name" value="ZF_RING_2"/>
    <property type="match status" value="1"/>
</dbReference>
<keyword evidence="1" id="KW-0479">Metal-binding</keyword>
<dbReference type="CDD" id="cd00118">
    <property type="entry name" value="LysM"/>
    <property type="match status" value="1"/>
</dbReference>
<gene>
    <name evidence="5" type="ORF">AARE701A_LOCUS15917</name>
</gene>
<keyword evidence="6" id="KW-1185">Reference proteome</keyword>
<dbReference type="Gene3D" id="3.10.350.10">
    <property type="entry name" value="LysM domain"/>
    <property type="match status" value="1"/>
</dbReference>
<dbReference type="InterPro" id="IPR036890">
    <property type="entry name" value="HATPase_C_sf"/>
</dbReference>
<dbReference type="Proteomes" id="UP000682877">
    <property type="component" value="Chromosome 6"/>
</dbReference>
<keyword evidence="1" id="KW-0863">Zinc-finger</keyword>
<sequence>MDSLLLEDFGQKVDLTRRIREVLLNYPEGTTVLKELIQNADDAGATKVRLCLDRRVHGSGSLLSDSLAQWQGPSLLAYNDAVFTEEDFVSISRIGGSGKHGQAWKTGRFGVGFNSVYHLTDIPSFVSGKYVVLFDPQGAYLPNISAANPGKRIDYVGSSALSQYKDQFLPYCAFGCDMRSPFHGTLFRFPLRNPEQAASSRLSRQAYFEDDISLMFDQLFEEGVFSLLFLKCVLSIEMYTWDDGDPEPKKLYSCSVSSPDNDTVWHRQAVLRLSKTSISGDREMDAFTLEFLSESEKGSQSKRRTDRFYIVQTMASASSKIGLFAATASKEYDIHLLPWASVAACISDDSSENNILKLGHAFCFLPLPVRTGLTVQVNGYFEVSSNRRGIWYGEDMDRSGKVRSAWNRLLLEDVVAPTFARLLLCLREVLDSRDSYFSLWPSGSFEAPWSILVEQIYKNIYNAPVLFSDLDGGKWVSPADAYLHDEEFSGSKELADALLQLEMPIVCLPRPVFDMLLKHPSFLLPKVVTPDRVRNFLKECKTLSALKKSLKLVLLEYCLDDLTDDSVCTQASNLKLLPLANGDFGFFSESTESVSYFICDELEHMLLQKVYDRVIDRNIPPPLYSRIFAIAESQTANLAIFSIQNLLQLFPRLVPAEWKHRSKISWHPESNRDHPSSSWFVLFWLYLDKQCQSLSLFCDWPILPSTSGYLFIASPQSKLINAEKLPDAVRNVLEKIGGKILNNNFKVAHSDLSSFVSDASYTGVLESIFDAASSDMDGVQNLIYDLNAQEKDELRSFLLDPKWHIGHQIGDLYLRICKILPIYRIYGEISVQEFNYSDLVNPPKYLPPLDVPACLLGCEFVICCQGSEEDVLSRYYGIERMRKSNFYRQNVFNRIEVLQPEIRDRVMISILQNLPQLCLEDRFLREELQNLEFVPTVNGPLKRPSVLHDPRNEELYALLEDSDCFPGSGFQGSAILDMLQGLGLKTTVSPEIILESARLVERLMHKDLEKAHSRGKVLFSFLEVNAVKWLPDQSIEDDGAINRIFSRAATAFRPRNLTCNLVKFWSELKMICWCPVLVSAPFQTLPWPVVTSTVAPPKLVRPKTDMWLVSASMRILDGECSSTALAYNLGWLSHPGGSAIAAQLLELGKNNEILIDQVLRQELALAMPKIYSILARLLGSDEMDIVKAVLEGSRWIWVGDGFATLSEVVLDGPLHLVPYIRVIPTDLAVFRGLFVELGVREFLTPSDYADVLCRIDVRKGTSPLDPQEIRAAVLIAQQLAEAQFLDKVTIYLPDVSGRLFPSSDLVYNDAPWLTASDNHNSSFSAESTMLLNAKRTMQKFVHGNISNEVAEKLGVRSLRRVLLAESADSMNFSLSGAAEAFGQHEALTTRLKHILEMYADGPGILFELVQNAEDAGASEVTFLLDKTHYGTSSLLSPEMADWQGPALYCFNNSVFTQQDMYAISRIGQASKLEKPFAIGRFGLGFNCVYHFTDIPGFVSGENIVMFDPHANHLPGISPTHPGLRIKFAGRNILDQFPDQFAPFLHFGCNLEHTFPGTLFRFPLRNASVAPRSHIKKETYAPEDVLSLFTSFSGVVSEALVFLRNVKTVSIFTKEGAGHEMQLLHRVCKDHNVGQDTEPKPSSKVFSLLDENSFAGMNKDQLLKKLSNTVVKDLPYKCQKIVVTEQDSSGCILHGWITGECLNAGVSKKNLNLSEMSHKLIPWASVAVLINSVKSDNVEDLAASNSNIFGPSTISIQNRRNFGGRAFCFLPLPITTGLPAHINAYFELSSNRRDLWFGNDMAGDGKVRSDWNLYLIEEVVVPAYGHLLEKIASELGPCDLFFSVWPVTLGTEPWASLVRKLYSFIANNGLRVLYTKARGGQWISTKQAIYPDFSFPKAEELVDVLADAGLPVINISKTVAERFGEACSSLHFMTPQLLRTLLTRRKREFRDRNGLALALEYCLLDLKVPFLADLLYGLPLLPLADGSFTTFSKSGTAERIFFAEEIGYEILKDSLPHQLVDREVPEGVYSKLLAVAQSEESCICLLSCNLLEKLFFKLLPADWHLSEKILWTPGQQGHPTVEWIRVLWSYLKLSCDDLSIFSKWPILPVEDGCLMQLIVNSNVIRDDGWSENMSSLLLKCGCRFLNRELPVEHPQLDTFVQPPTATGILNALLVVSGGHENIKGIFLNVSDGELHELRNFILQSKWFSGGHMNEVHFETIKHLPIFESYRSRKLVSLNCPVKWLKPDGIREDLLDDDFVRLDSERERAIFKRYLQIKEPSKMEFYKACVLNRMSEFLSQQEALLAILHDLNDLVVDDVSRQCALSTTPFVLAANGLWQQPSRLYDPRVPVLQELLHKEVYFPSEKFSDSKILDALVGLGLRTTLDCSTYLDAARSVSMLHDSGDLEASRYGRRLLFHIKTLSVKLSSKTGEANHDESQNIMSITSEDSLDEETYPEYETETSYLGSLLTEQSEDEFWCQLRSIPWCPICLDPPIEGIPWLESSNLVASPDRVRPKSQMFLVSATMHLLDGECQSSYLHQKLGWMDCLTIDILCKQLIEISKSYKEQKSRSSINPDFESMLQGQILLLYTRLQELSRENDFLALKSALSGVPWVWLGDDFVSADVLSFDSPVKFTPYLYVVPSELSDFKELLLELGVRLSFDAADYMNTLQHLQNDIKGSQLTDEQINFVLCVLEAIADCFSEVSSDSDNNSVLVPDSAGFLVPLDDLVYNDAPWVDSSSLSGKRFVHPSINSDIANRLGIQSLRCISLVDNDITQDLPCMDFTKLKELLSLYASKDFLLFDLLELADCCRVKKLHIIFDKREHSRKTLLQHNLGEFQGPALVAILEGVTLTREEVCSLQLLSQWRIKGETLNYGLGLLSCYFMCDLLSIVSGGYFYMFDPQGATLSAPTTQAPAAKMFSLIGTNLVERFSDQFNPMLIGQDKAWSLTDSTIIRMPLSTEILKDGLEAGLDRVKQISDQFLENASRILIFLKSVSQVSFSTWEQGNAQPHQDYSLHIDSASAIMRNPFAEKTLKTSKFSRFFGSSNSAVKSQIIEVNLHIRENKLLDRWLVVLSKGSGQSQNMARDRKYLAYNLTPVAGVAAHVSRNGRPVDVHAASPIMSPLPLSGSVNLPVTILGCFLIRNNCGRFLFKNKNERAMSEPQLDAGDKLIDAWNKELMSCVRDSYIEIVVEMERRSREHSSSSIESSTARQLALSLKAYGHQLYSFWPRSNQHALLSLHDGAIETEVLKPEWECLVEQVIRPFYVRVADLPLWQLYSGNLVKAEEGMFLTQPGSEVAVNLLPVTVCSFVKEHYPVFSVPWELLAEVQAVGIPVREVKPKMVRVLLRKSSASIDLRSVDTFIDVLEYCLSDIQFIEALKPEEANMDEGNSTSTSTSMSTQAQAGSSDAFEMMTSLGKALFDFGRVVVEDIGRAGDSIGQRNSNNRYSNADPRFLSAVNELKGLPCPTATNHLARLGISELWLGNKEQQALMLPVSARFIHPKVFDRSSLADIFLKSSVQAFLKLRSWSLPLLASNMKYLFHDHWVSYISESNSVPWFSWESTSSSSDDSGPSPEWIQLFWKNFNGSADELSLFSDWPLIPAFLGRPILCRVRERHLIFFPPPALQPVSRSGTDMHQRDSDISTTSVSDGPLSELTQRYVSGFDLAQSKHPWLILLLNQCNIPVCDAAYIDCAERCKCLPSPSVSLGQAIASKLAEGKRAGYIADIASFPTFGRDELFTLLANDFSSSGSRYQAYELEVLSSLPIFKTVTGSYTHLQRHGLCIISGDSFLKPYDECCFCYLPDSVECHFLQALGVTVLHNHQTLVRFGLAGFESRSQSEREDILIYVYGNWLDLEADSTVIEALKEARFVRNSDEFSSELSKPKDLFDPSDTLLVSVFFGERKRFPGERFSSEGWLRILRKAGLRTAAEADVILECAKRVEFLGNERNRSSEEDDFETDLVHSEKDISVELSTLAGSVIEAIFLNFAGFYSTAFCNTLGQIACVPAESGFPSLGGRKGGKRVLTRYSEAVLLRDWPLAWSSVPILSTQRFIPPEFSWTALRLKSPPIFSTVLKHLQVIGRNGGEDTLAHWPNDPNVMTIDVTSCEVLKYLEKVWGSLTSSDILELQKVAFLPAANGTRLVGASSLFVRLPINLSPFAFELPSLYLPFLKILKDLGLNDVLSVGAAKDILSKLQKECGYRRLNPNELRAVMEILLFLCDEINKTKPPEINTIKSNVIVPDDGCRLVHARSCVYVDSFGSRYVKYIDTARLRLVHPRLPERICLDLGVRKLSDVVIEELENAEHIQTLDNIGSISLKAIRRKLQSESFQAALWTVSRQTTTVDDLSFEVMQHSLQSAAEKIGFVRNIYTRFLLLPNSVDVTLVSKESMIPEWENESHHRTMYFINHQRTSILVSEPPGYISFLDVMATVVSEVLGFPTSLPIGSLFSCPEGSETEIAACLRLCSYSLTNSGTADSSVGQEIMPQDAVQVQLHPLRPFYKGEIVAWKIQQGDKLRYGRVPEDVRPSAGQALYRLKVEMTPGETGLLLSSQVFSFRGTSIENEGPSILPEVLPAVSDNKSEEISESSRTNKTSSSQPVNEMQYGRVTAKELVEAVHEMLSAAGINMELENQSLLLRTITLQEELKDSKVAFLLEQERAEASMKEAETAKSQWLCQICQMKEVEITIVPCGHVLCRDCSTSVSRCPFCRLQVNRTIRIFRPRRELLYQSAAVSLSLSSIVGPVKEAKADEQLSEWERVFLPIDPGVVLLDIAFVPDEPSRGFLLGTRQTLLETKDGGNTWNPRSIPSAEEEDFNYRFNSISFKGKQGWIIGKPAILLYTADAGENWDRIPLSSQLPGDMVFIKATGDKSAEMVTDEGAIYVTSNKGYNWKAAIQETVSATLNRTVSSGISGASYYTGTFSAVNRSPDGRYVAVSSRGNFFLTWEPGQPYWQPHNRAVARRIQNMGWRADGGLWLLVRGGGLYLSKGTGITEDFEEVPVQSRGFGILDVGYRSEEEAWAAGGSGILLRTRNGGKSWNRDKAADNIAANLYAVKFVDDKKGFVLGNDGVLLRYVRLYSTMLTDRGRRISGFNGSFEFSNRKFRGDYGYGFVDRSQGCHERSPSRSFSVSKILRITSPTSSPPSSTSTGAGYIEHRVSKFDTLAGIAIKYGVEVADITKLNGLVTDLQMFALTSLRIPLPGRHPPSPCLSNGSVNHGEDCFEQASSSASNGNHQDVFDSFQSLRLKPSENNISPAMNSLQGYYGLKPKNRRASEGFEMAVYKKNSSHLQDDDQYLTPFPATNTPLSHHRKSRSLVDAVIAEVNQSPNPSKAGGGEVNSDKPMRRRQKSEADFSSRAPELLLKEENRSSNGAFSAIAGKNLALRSKASSRANLSAETETNNVNSVPISLMDAPVGDSFSSVRKSFSASSLQEQDCNSNGSSLWSTSKWTLKPDLLTQAAMASSIFDGLPKPLTGRRNKKAVD</sequence>
<dbReference type="PANTHER" id="PTHR15600">
    <property type="entry name" value="SACSIN"/>
    <property type="match status" value="1"/>
</dbReference>
<dbReference type="NCBIfam" id="NF010237">
    <property type="entry name" value="PRK13684.1"/>
    <property type="match status" value="1"/>
</dbReference>
<evidence type="ECO:0000313" key="6">
    <source>
        <dbReference type="Proteomes" id="UP000682877"/>
    </source>
</evidence>
<dbReference type="Gene3D" id="2.130.10.10">
    <property type="entry name" value="YVTN repeat-like/Quinoprotein amine dehydrogenase"/>
    <property type="match status" value="1"/>
</dbReference>
<evidence type="ECO:0000313" key="5">
    <source>
        <dbReference type="EMBL" id="CAE6116052.1"/>
    </source>
</evidence>
<dbReference type="Pfam" id="PF13920">
    <property type="entry name" value="zf-C3HC4_3"/>
    <property type="match status" value="1"/>
</dbReference>